<dbReference type="InterPro" id="IPR015424">
    <property type="entry name" value="PyrdxlP-dep_Trfase"/>
</dbReference>
<evidence type="ECO:0000256" key="7">
    <source>
        <dbReference type="ARBA" id="ARBA00022756"/>
    </source>
</evidence>
<dbReference type="Gene3D" id="3.90.1150.10">
    <property type="entry name" value="Aspartate Aminotransferase, domain 1"/>
    <property type="match status" value="1"/>
</dbReference>
<evidence type="ECO:0000313" key="15">
    <source>
        <dbReference type="Proteomes" id="UP001356095"/>
    </source>
</evidence>
<keyword evidence="8 12" id="KW-0663">Pyridoxal phosphate</keyword>
<dbReference type="Proteomes" id="UP001356095">
    <property type="component" value="Unassembled WGS sequence"/>
</dbReference>
<evidence type="ECO:0000259" key="13">
    <source>
        <dbReference type="Pfam" id="PF00155"/>
    </source>
</evidence>
<keyword evidence="6 14" id="KW-0808">Transferase</keyword>
<dbReference type="Pfam" id="PF00155">
    <property type="entry name" value="Aminotran_1_2"/>
    <property type="match status" value="1"/>
</dbReference>
<protein>
    <recommendedName>
        <fullName evidence="5">8-amino-7-oxononanoate synthase</fullName>
        <ecNumber evidence="5">2.3.1.47</ecNumber>
    </recommendedName>
    <alternativeName>
        <fullName evidence="9">7-keto-8-amino-pelargonic acid synthase</fullName>
    </alternativeName>
    <alternativeName>
        <fullName evidence="10">8-amino-7-ketopelargonate synthase</fullName>
    </alternativeName>
</protein>
<dbReference type="InterPro" id="IPR004839">
    <property type="entry name" value="Aminotransferase_I/II_large"/>
</dbReference>
<evidence type="ECO:0000256" key="2">
    <source>
        <dbReference type="ARBA" id="ARBA00004746"/>
    </source>
</evidence>
<proteinExistence type="inferred from homology"/>
<keyword evidence="7" id="KW-0093">Biotin biosynthesis</keyword>
<dbReference type="PROSITE" id="PS00599">
    <property type="entry name" value="AA_TRANSFER_CLASS_2"/>
    <property type="match status" value="1"/>
</dbReference>
<comment type="pathway">
    <text evidence="2">Cofactor biosynthesis; biotin biosynthesis.</text>
</comment>
<feature type="domain" description="Aminotransferase class I/classII large" evidence="13">
    <location>
        <begin position="71"/>
        <end position="416"/>
    </location>
</feature>
<reference evidence="14 15" key="1">
    <citation type="submission" date="2023-08" db="EMBL/GenBank/DDBJ databases">
        <authorList>
            <person name="Girao M."/>
            <person name="Carvalho M.F."/>
        </authorList>
    </citation>
    <scope>NUCLEOTIDE SEQUENCE [LARGE SCALE GENOMIC DNA]</scope>
    <source>
        <strain evidence="14 15">CT-R113</strain>
    </source>
</reference>
<evidence type="ECO:0000256" key="11">
    <source>
        <dbReference type="ARBA" id="ARBA00047715"/>
    </source>
</evidence>
<evidence type="ECO:0000256" key="1">
    <source>
        <dbReference type="ARBA" id="ARBA00001933"/>
    </source>
</evidence>
<evidence type="ECO:0000256" key="12">
    <source>
        <dbReference type="RuleBase" id="RU003693"/>
    </source>
</evidence>
<dbReference type="InterPro" id="IPR015422">
    <property type="entry name" value="PyrdxlP-dep_Trfase_small"/>
</dbReference>
<dbReference type="InterPro" id="IPR015421">
    <property type="entry name" value="PyrdxlP-dep_Trfase_major"/>
</dbReference>
<dbReference type="InterPro" id="IPR001917">
    <property type="entry name" value="Aminotrans_II_pyridoxalP_BS"/>
</dbReference>
<evidence type="ECO:0000256" key="5">
    <source>
        <dbReference type="ARBA" id="ARBA00013187"/>
    </source>
</evidence>
<evidence type="ECO:0000256" key="3">
    <source>
        <dbReference type="ARBA" id="ARBA00010008"/>
    </source>
</evidence>
<accession>A0ABU7K0F3</accession>
<dbReference type="InterPro" id="IPR050087">
    <property type="entry name" value="AON_synthase_class-II"/>
</dbReference>
<evidence type="ECO:0000256" key="4">
    <source>
        <dbReference type="ARBA" id="ARBA00011738"/>
    </source>
</evidence>
<evidence type="ECO:0000256" key="6">
    <source>
        <dbReference type="ARBA" id="ARBA00022679"/>
    </source>
</evidence>
<organism evidence="14 15">
    <name type="scientific">Nocardiopsis codii</name>
    <dbReference type="NCBI Taxonomy" id="3065942"/>
    <lineage>
        <taxon>Bacteria</taxon>
        <taxon>Bacillati</taxon>
        <taxon>Actinomycetota</taxon>
        <taxon>Actinomycetes</taxon>
        <taxon>Streptosporangiales</taxon>
        <taxon>Nocardiopsidaceae</taxon>
        <taxon>Nocardiopsis</taxon>
    </lineage>
</organism>
<dbReference type="SUPFAM" id="SSF53383">
    <property type="entry name" value="PLP-dependent transferases"/>
    <property type="match status" value="1"/>
</dbReference>
<dbReference type="EMBL" id="JAUZMY010000001">
    <property type="protein sequence ID" value="MEE2035735.1"/>
    <property type="molecule type" value="Genomic_DNA"/>
</dbReference>
<dbReference type="PANTHER" id="PTHR13693">
    <property type="entry name" value="CLASS II AMINOTRANSFERASE/8-AMINO-7-OXONONANOATE SYNTHASE"/>
    <property type="match status" value="1"/>
</dbReference>
<evidence type="ECO:0000256" key="10">
    <source>
        <dbReference type="ARBA" id="ARBA00033381"/>
    </source>
</evidence>
<name>A0ABU7K0F3_9ACTN</name>
<comment type="caution">
    <text evidence="14">The sequence shown here is derived from an EMBL/GenBank/DDBJ whole genome shotgun (WGS) entry which is preliminary data.</text>
</comment>
<dbReference type="RefSeq" id="WP_330089564.1">
    <property type="nucleotide sequence ID" value="NZ_JAUZMY010000001.1"/>
</dbReference>
<gene>
    <name evidence="14" type="ORF">Q8791_00670</name>
</gene>
<dbReference type="Gene3D" id="3.40.640.10">
    <property type="entry name" value="Type I PLP-dependent aspartate aminotransferase-like (Major domain)"/>
    <property type="match status" value="1"/>
</dbReference>
<comment type="cofactor">
    <cofactor evidence="1 12">
        <name>pyridoxal 5'-phosphate</name>
        <dbReference type="ChEBI" id="CHEBI:597326"/>
    </cofactor>
</comment>
<evidence type="ECO:0000313" key="14">
    <source>
        <dbReference type="EMBL" id="MEE2035735.1"/>
    </source>
</evidence>
<dbReference type="PANTHER" id="PTHR13693:SF100">
    <property type="entry name" value="8-AMINO-7-OXONONANOATE SYNTHASE"/>
    <property type="match status" value="1"/>
</dbReference>
<keyword evidence="14" id="KW-0012">Acyltransferase</keyword>
<dbReference type="GO" id="GO:0008710">
    <property type="term" value="F:8-amino-7-oxononanoate synthase activity"/>
    <property type="evidence" value="ECO:0007669"/>
    <property type="project" value="UniProtKB-EC"/>
</dbReference>
<comment type="similarity">
    <text evidence="3">Belongs to the class-II pyridoxal-phosphate-dependent aminotransferase family. BioF subfamily.</text>
</comment>
<comment type="catalytic activity">
    <reaction evidence="11">
        <text>6-carboxyhexanoyl-[ACP] + L-alanine + H(+) = (8S)-8-amino-7-oxononanoate + holo-[ACP] + CO2</text>
        <dbReference type="Rhea" id="RHEA:42288"/>
        <dbReference type="Rhea" id="RHEA-COMP:9685"/>
        <dbReference type="Rhea" id="RHEA-COMP:9955"/>
        <dbReference type="ChEBI" id="CHEBI:15378"/>
        <dbReference type="ChEBI" id="CHEBI:16526"/>
        <dbReference type="ChEBI" id="CHEBI:57972"/>
        <dbReference type="ChEBI" id="CHEBI:64479"/>
        <dbReference type="ChEBI" id="CHEBI:78846"/>
        <dbReference type="ChEBI" id="CHEBI:149468"/>
        <dbReference type="EC" id="2.3.1.47"/>
    </reaction>
</comment>
<sequence>MQSPTATAPSRRPWTLRATRLPPPATAAARAASAFSPAAAPHPFAWLDGAARRRADAGLTRRTVPRAVDDDLLDLAGNDYLGLLRHPDVVGAAADAARAWGAGAGGSRLVTGDTDLHQELERELAAFYGTESALVFSSGYTANLAMVTALGAADDDGAPLLVCDRYNHASLIDATRLAKAAGARVALFDHAEADRAAEALAAARGRALVLSDTVFSVDGDLTDAAALALVARRHGAALLLDDAHGLGVVGPGGRGALTAAGLRGADDVAVSVTLSKSLGAQGGAVLGSRRVIRHLVETARTFVFDTGLAPAAAGGALAALRVLRGEPERADAVRDRARRLSEGLRERGLDASRPDAAVVSVRAPSPEAALEWRAACLAKGVRVGCFRPPSVPDGRSRLRLTARATLGAADVDRVLSVVGSTRPR</sequence>
<comment type="subunit">
    <text evidence="4">Homodimer.</text>
</comment>
<keyword evidence="15" id="KW-1185">Reference proteome</keyword>
<dbReference type="EC" id="2.3.1.47" evidence="5"/>
<evidence type="ECO:0000256" key="9">
    <source>
        <dbReference type="ARBA" id="ARBA00032610"/>
    </source>
</evidence>
<evidence type="ECO:0000256" key="8">
    <source>
        <dbReference type="ARBA" id="ARBA00022898"/>
    </source>
</evidence>